<dbReference type="VEuPathDB" id="FungiDB:An19g00360"/>
<dbReference type="VEuPathDB" id="FungiDB:M747DRAFT_341511"/>
<evidence type="ECO:0000313" key="2">
    <source>
        <dbReference type="Proteomes" id="UP000068243"/>
    </source>
</evidence>
<accession>A0A117E2F0</accession>
<comment type="caution">
    <text evidence="1">The sequence shown here is derived from an EMBL/GenBank/DDBJ whole genome shotgun (WGS) entry which is preliminary data.</text>
</comment>
<dbReference type="AlphaFoldDB" id="A0A117E2F0"/>
<evidence type="ECO:0000313" key="1">
    <source>
        <dbReference type="EMBL" id="GAQ45503.1"/>
    </source>
</evidence>
<reference evidence="2" key="1">
    <citation type="journal article" date="2016" name="Genome Announc.">
        <title>Draft genome sequence of Aspergillus niger strain An76.</title>
        <authorList>
            <person name="Gong W."/>
            <person name="Cheng Z."/>
            <person name="Zhang H."/>
            <person name="Liu L."/>
            <person name="Gao P."/>
            <person name="Wang L."/>
        </authorList>
    </citation>
    <scope>NUCLEOTIDE SEQUENCE [LARGE SCALE GENOMIC DNA]</scope>
    <source>
        <strain evidence="2">An76</strain>
    </source>
</reference>
<sequence>MSVVGPNAKSHKDLIKCLEKKQAIMERLAAIKERVTNLPLSCLSEEFQEHIGIVLTYYDLRDHFGTSDKVYFIPYAGRLFPTIPWDEAKLFDFDPSPRRETYHIHRNLDKILAYLTPIKEIWTERKFFGDNVQVGEDFRDVYHWYVVKEADAQKDPEKTHCTLRVLQYTEPEELLMRSEVLSALTYMMHKLTYKCYEDQTIFPVLITSIFPSKVRILQVYFDGEDLHFSKTHIYDLKETNHQTYTLLARWAYPIPCGDLKAVNIRGKKLSTAVMEQVEDWKEEQEAMNMDDSPDK</sequence>
<dbReference type="EMBL" id="BCMY01000016">
    <property type="protein sequence ID" value="GAQ45503.1"/>
    <property type="molecule type" value="Genomic_DNA"/>
</dbReference>
<dbReference type="OrthoDB" id="4206905at2759"/>
<protein>
    <submittedName>
        <fullName evidence="1">Uncharacterized protein</fullName>
    </submittedName>
</protein>
<dbReference type="VEuPathDB" id="FungiDB:ATCC64974_64130"/>
<name>A0A117E2F0_ASPNG</name>
<dbReference type="VEuPathDB" id="FungiDB:ASPNIDRAFT2_1090163"/>
<dbReference type="OMA" id="YEDQTIF"/>
<organism evidence="1 2">
    <name type="scientific">Aspergillus niger</name>
    <dbReference type="NCBI Taxonomy" id="5061"/>
    <lineage>
        <taxon>Eukaryota</taxon>
        <taxon>Fungi</taxon>
        <taxon>Dikarya</taxon>
        <taxon>Ascomycota</taxon>
        <taxon>Pezizomycotina</taxon>
        <taxon>Eurotiomycetes</taxon>
        <taxon>Eurotiomycetidae</taxon>
        <taxon>Eurotiales</taxon>
        <taxon>Aspergillaceae</taxon>
        <taxon>Aspergillus</taxon>
        <taxon>Aspergillus subgen. Circumdati</taxon>
    </lineage>
</organism>
<proteinExistence type="predicted"/>
<gene>
    <name evidence="1" type="ORF">ABL_08164</name>
</gene>
<dbReference type="Proteomes" id="UP000068243">
    <property type="component" value="Unassembled WGS sequence"/>
</dbReference>